<dbReference type="EMBL" id="BX548175">
    <property type="protein sequence ID" value="CAE21120.1"/>
    <property type="molecule type" value="Genomic_DNA"/>
</dbReference>
<reference evidence="1 2" key="1">
    <citation type="journal article" date="2003" name="Nature">
        <title>Genome divergence in two Prochlorococcus ecotypes reflects oceanic niche differentiation.</title>
        <authorList>
            <person name="Rocap G."/>
            <person name="Larimer F.W."/>
            <person name="Lamerdin J.E."/>
            <person name="Malfatti S."/>
            <person name="Chain P."/>
            <person name="Ahlgren N.A."/>
            <person name="Arellano A."/>
            <person name="Coleman M."/>
            <person name="Hauser L."/>
            <person name="Hess W.R."/>
            <person name="Johnson Z.I."/>
            <person name="Land M.L."/>
            <person name="Lindell D."/>
            <person name="Post A.F."/>
            <person name="Regala W."/>
            <person name="Shah M."/>
            <person name="Shaw S.L."/>
            <person name="Steglich C."/>
            <person name="Sullivan M.B."/>
            <person name="Ting C.S."/>
            <person name="Tolonen A."/>
            <person name="Webb E.A."/>
            <person name="Zinser E.R."/>
            <person name="Chisholm S.W."/>
        </authorList>
    </citation>
    <scope>NUCLEOTIDE SEQUENCE [LARGE SCALE GENOMIC DNA]</scope>
    <source>
        <strain evidence="2">MIT 9313</strain>
    </source>
</reference>
<protein>
    <submittedName>
        <fullName evidence="1">Uncharacterized protein</fullName>
    </submittedName>
</protein>
<proteinExistence type="predicted"/>
<keyword evidence="2" id="KW-1185">Reference proteome</keyword>
<evidence type="ECO:0000313" key="2">
    <source>
        <dbReference type="Proteomes" id="UP000001423"/>
    </source>
</evidence>
<name>Q7V718_PROMM</name>
<dbReference type="HOGENOM" id="CLU_1894367_0_0_3"/>
<sequence>MGKAVREVLCAINPPKKLSTSHLVSGFIIGVLQARVPFIQGSSLEEDQALMPGARVSISVAAAIIRKRISGPGLSGDAKSVTVFEVGSIVDRFPLGWGLYERDYFGDVEVSSGIDEDSFEVITDGEGNVCFDGW</sequence>
<dbReference type="Proteomes" id="UP000001423">
    <property type="component" value="Chromosome"/>
</dbReference>
<dbReference type="KEGG" id="pmt:PMT_0945"/>
<dbReference type="AlphaFoldDB" id="Q7V718"/>
<accession>Q7V718</accession>
<gene>
    <name evidence="1" type="ordered locus">PMT_0945</name>
</gene>
<organism evidence="1 2">
    <name type="scientific">Prochlorococcus marinus (strain MIT 9313)</name>
    <dbReference type="NCBI Taxonomy" id="74547"/>
    <lineage>
        <taxon>Bacteria</taxon>
        <taxon>Bacillati</taxon>
        <taxon>Cyanobacteriota</taxon>
        <taxon>Cyanophyceae</taxon>
        <taxon>Synechococcales</taxon>
        <taxon>Prochlorococcaceae</taxon>
        <taxon>Prochlorococcus</taxon>
    </lineage>
</organism>
<evidence type="ECO:0000313" key="1">
    <source>
        <dbReference type="EMBL" id="CAE21120.1"/>
    </source>
</evidence>